<keyword evidence="2" id="KW-1185">Reference proteome</keyword>
<dbReference type="SUPFAM" id="SSF52402">
    <property type="entry name" value="Adenine nucleotide alpha hydrolases-like"/>
    <property type="match status" value="1"/>
</dbReference>
<evidence type="ECO:0000313" key="2">
    <source>
        <dbReference type="Proteomes" id="UP000034838"/>
    </source>
</evidence>
<dbReference type="EMBL" id="LBDA02000038">
    <property type="protein sequence ID" value="OIK26319.1"/>
    <property type="molecule type" value="Genomic_DNA"/>
</dbReference>
<dbReference type="OrthoDB" id="7028673at2"/>
<evidence type="ECO:0000313" key="1">
    <source>
        <dbReference type="EMBL" id="OIK26319.1"/>
    </source>
</evidence>
<sequence length="501" mass="55260">MNQHTGEPANERYPTLHAQLTGFLSDVELDGVKATGERLVEAAGGIDALPDYKVMVAYGGGKDSTYVVAFVRAVQLHLALNFGRTFTLRVANMRHAGVPRAVMENIDRVYRALGLLDDDRAELLTVDHTLVRPFHVDLPLPEHLVAINRVDVLMNGHRAAGDGRPTFCNSCNLAVADFYGRAAWFDGGVDVVMTGDSRREQLLYSAWIMRLAKASGVDVQECRTMGFRGILLALRGIGDTYFRELFGDDSESELAEREVSTGDRSMQPQFISVYDLVSYRVHDHWDLIVDFLGFQFDELAFSFSESDCANPGLMAHLRALRAEFVQGRTYDEGLAEYLELAEELMHKKEMPQNLVDLALGRYDTAAKRAHRRRLADEFAQEAFGLSEEALVAMVFSPFTDRGERLAAFLERCHPARAAEADRIHAVLGTDGAADDETAAWLQDVSGLGLTHLRTLYASGLVDFGTPGTIISRVRAGDPHKYHVATVDPVGGAPATELISGR</sequence>
<evidence type="ECO:0008006" key="3">
    <source>
        <dbReference type="Google" id="ProtNLM"/>
    </source>
</evidence>
<dbReference type="RefSeq" id="WP_046427058.1">
    <property type="nucleotide sequence ID" value="NZ_LBDA02000038.1"/>
</dbReference>
<dbReference type="AlphaFoldDB" id="A0A1J4Q2D2"/>
<dbReference type="Proteomes" id="UP000034838">
    <property type="component" value="Unassembled WGS sequence"/>
</dbReference>
<gene>
    <name evidence="1" type="ORF">VT52_017295</name>
</gene>
<organism evidence="1 2">
    <name type="scientific">Streptomyces malaysiense</name>
    <dbReference type="NCBI Taxonomy" id="1428626"/>
    <lineage>
        <taxon>Bacteria</taxon>
        <taxon>Bacillati</taxon>
        <taxon>Actinomycetota</taxon>
        <taxon>Actinomycetes</taxon>
        <taxon>Kitasatosporales</taxon>
        <taxon>Streptomycetaceae</taxon>
        <taxon>Streptomyces</taxon>
    </lineage>
</organism>
<comment type="caution">
    <text evidence="1">The sequence shown here is derived from an EMBL/GenBank/DDBJ whole genome shotgun (WGS) entry which is preliminary data.</text>
</comment>
<name>A0A1J4Q2D2_9ACTN</name>
<proteinExistence type="predicted"/>
<reference evidence="1" key="1">
    <citation type="submission" date="2016-10" db="EMBL/GenBank/DDBJ databases">
        <title>Genome sequence of Streptomyces malaysiense MUSC 136.</title>
        <authorList>
            <person name="Lee L.-H."/>
            <person name="Ser H.-L."/>
        </authorList>
    </citation>
    <scope>NUCLEOTIDE SEQUENCE [LARGE SCALE GENOMIC DNA]</scope>
    <source>
        <strain evidence="1">MUSC 136</strain>
    </source>
</reference>
<protein>
    <recommendedName>
        <fullName evidence="3">PqqD family protein</fullName>
    </recommendedName>
</protein>
<accession>A0A1J4Q2D2</accession>